<comment type="similarity">
    <text evidence="1">Belongs to the sigma-70 factor family.</text>
</comment>
<dbReference type="AlphaFoldDB" id="A0AAV9IV41"/>
<dbReference type="GO" id="GO:0006352">
    <property type="term" value="P:DNA-templated transcription initiation"/>
    <property type="evidence" value="ECO:0007669"/>
    <property type="project" value="InterPro"/>
</dbReference>
<proteinExistence type="inferred from homology"/>
<keyword evidence="4" id="KW-0238">DNA-binding</keyword>
<dbReference type="InterPro" id="IPR009042">
    <property type="entry name" value="RNA_pol_sigma70_r1_2"/>
</dbReference>
<dbReference type="Pfam" id="PF04545">
    <property type="entry name" value="Sigma70_r4"/>
    <property type="match status" value="1"/>
</dbReference>
<feature type="compositionally biased region" description="Basic residues" evidence="7">
    <location>
        <begin position="175"/>
        <end position="184"/>
    </location>
</feature>
<dbReference type="NCBIfam" id="TIGR02937">
    <property type="entry name" value="sigma70-ECF"/>
    <property type="match status" value="1"/>
</dbReference>
<dbReference type="Pfam" id="PF04539">
    <property type="entry name" value="Sigma70_r3"/>
    <property type="match status" value="1"/>
</dbReference>
<dbReference type="PRINTS" id="PR00046">
    <property type="entry name" value="SIGMA70FCT"/>
</dbReference>
<keyword evidence="2" id="KW-0805">Transcription regulation</keyword>
<comment type="caution">
    <text evidence="9">The sequence shown here is derived from an EMBL/GenBank/DDBJ whole genome shotgun (WGS) entry which is preliminary data.</text>
</comment>
<reference evidence="9 10" key="1">
    <citation type="submission" date="2022-07" db="EMBL/GenBank/DDBJ databases">
        <title>Genome-wide signatures of adaptation to extreme environments.</title>
        <authorList>
            <person name="Cho C.H."/>
            <person name="Yoon H.S."/>
        </authorList>
    </citation>
    <scope>NUCLEOTIDE SEQUENCE [LARGE SCALE GENOMIC DNA]</scope>
    <source>
        <strain evidence="9 10">DBV 063 E5</strain>
    </source>
</reference>
<feature type="domain" description="RNA polymerase sigma-70" evidence="8">
    <location>
        <begin position="298"/>
        <end position="311"/>
    </location>
</feature>
<keyword evidence="5" id="KW-0804">Transcription</keyword>
<feature type="compositionally biased region" description="Low complexity" evidence="7">
    <location>
        <begin position="134"/>
        <end position="145"/>
    </location>
</feature>
<dbReference type="SUPFAM" id="SSF88946">
    <property type="entry name" value="Sigma2 domain of RNA polymerase sigma factors"/>
    <property type="match status" value="1"/>
</dbReference>
<dbReference type="InterPro" id="IPR007630">
    <property type="entry name" value="RNA_pol_sigma70_r4"/>
</dbReference>
<dbReference type="SUPFAM" id="SSF88659">
    <property type="entry name" value="Sigma3 and sigma4 domains of RNA polymerase sigma factors"/>
    <property type="match status" value="2"/>
</dbReference>
<feature type="compositionally biased region" description="Polar residues" evidence="7">
    <location>
        <begin position="98"/>
        <end position="107"/>
    </location>
</feature>
<evidence type="ECO:0000313" key="9">
    <source>
        <dbReference type="EMBL" id="KAK4536207.1"/>
    </source>
</evidence>
<keyword evidence="3" id="KW-0731">Sigma factor</keyword>
<dbReference type="GO" id="GO:0003677">
    <property type="term" value="F:DNA binding"/>
    <property type="evidence" value="ECO:0007669"/>
    <property type="project" value="UniProtKB-KW"/>
</dbReference>
<dbReference type="InterPro" id="IPR000943">
    <property type="entry name" value="RNA_pol_sigma70"/>
</dbReference>
<evidence type="ECO:0000256" key="2">
    <source>
        <dbReference type="ARBA" id="ARBA00023015"/>
    </source>
</evidence>
<dbReference type="Proteomes" id="UP001301350">
    <property type="component" value="Unassembled WGS sequence"/>
</dbReference>
<evidence type="ECO:0000259" key="8">
    <source>
        <dbReference type="PROSITE" id="PS00715"/>
    </source>
</evidence>
<evidence type="ECO:0000256" key="5">
    <source>
        <dbReference type="ARBA" id="ARBA00023163"/>
    </source>
</evidence>
<feature type="region of interest" description="Disordered" evidence="7">
    <location>
        <begin position="127"/>
        <end position="190"/>
    </location>
</feature>
<dbReference type="InterPro" id="IPR013325">
    <property type="entry name" value="RNA_pol_sigma_r2"/>
</dbReference>
<dbReference type="Gene3D" id="1.20.120.1810">
    <property type="match status" value="1"/>
</dbReference>
<dbReference type="PANTHER" id="PTHR30603">
    <property type="entry name" value="RNA POLYMERASE SIGMA FACTOR RPO"/>
    <property type="match status" value="1"/>
</dbReference>
<dbReference type="InterPro" id="IPR036388">
    <property type="entry name" value="WH-like_DNA-bd_sf"/>
</dbReference>
<feature type="coiled-coil region" evidence="6">
    <location>
        <begin position="207"/>
        <end position="234"/>
    </location>
</feature>
<keyword evidence="10" id="KW-1185">Reference proteome</keyword>
<evidence type="ECO:0000256" key="4">
    <source>
        <dbReference type="ARBA" id="ARBA00023125"/>
    </source>
</evidence>
<gene>
    <name evidence="9" type="ORF">CDCA_CDCA07G2232</name>
</gene>
<feature type="region of interest" description="Disordered" evidence="7">
    <location>
        <begin position="77"/>
        <end position="115"/>
    </location>
</feature>
<dbReference type="GO" id="GO:0016987">
    <property type="term" value="F:sigma factor activity"/>
    <property type="evidence" value="ECO:0007669"/>
    <property type="project" value="UniProtKB-KW"/>
</dbReference>
<dbReference type="Pfam" id="PF04542">
    <property type="entry name" value="Sigma70_r2"/>
    <property type="match status" value="1"/>
</dbReference>
<keyword evidence="6" id="KW-0175">Coiled coil</keyword>
<organism evidence="9 10">
    <name type="scientific">Cyanidium caldarium</name>
    <name type="common">Red alga</name>
    <dbReference type="NCBI Taxonomy" id="2771"/>
    <lineage>
        <taxon>Eukaryota</taxon>
        <taxon>Rhodophyta</taxon>
        <taxon>Bangiophyceae</taxon>
        <taxon>Cyanidiales</taxon>
        <taxon>Cyanidiaceae</taxon>
        <taxon>Cyanidium</taxon>
    </lineage>
</organism>
<dbReference type="Pfam" id="PF00140">
    <property type="entry name" value="Sigma70_r1_2"/>
    <property type="match status" value="1"/>
</dbReference>
<dbReference type="PANTHER" id="PTHR30603:SF47">
    <property type="entry name" value="RNA POLYMERASE SIGMA FACTOR SIGD, CHLOROPLASTIC"/>
    <property type="match status" value="1"/>
</dbReference>
<accession>A0AAV9IV41</accession>
<dbReference type="EMBL" id="JANCYW010000007">
    <property type="protein sequence ID" value="KAK4536207.1"/>
    <property type="molecule type" value="Genomic_DNA"/>
</dbReference>
<evidence type="ECO:0000256" key="6">
    <source>
        <dbReference type="SAM" id="Coils"/>
    </source>
</evidence>
<evidence type="ECO:0000256" key="7">
    <source>
        <dbReference type="SAM" id="MobiDB-lite"/>
    </source>
</evidence>
<sequence>MAFAVFWNEAAGKSGERGGRVGRREGRARCIRYAVRQRRLWRESVAVMLPPATAEKRAQVSSGWSRGVGSFVMRDETDASAPAPPAAAHPPASDHAASNGQMNTSASRPRPPRRSELGELAQVAKDRLRDAQRRQQQQQQQQQQQERPVSSAPTDARTHDAAGQTPATPPPTAPRSRRRARRRALQPLSTDSFRRYMGEIRRIDLLQHEEEIELARAVQQLQRLEQVRAQLTQQLGRPPNMPEWARAAELPHADQLRALVTQGQHARDRLITANLRLVSSAVRKFARRARMVGVPAGDLMQEGTLGLIRAAERFDGSRGFRFSTFALMWIRTAVMRALADSSRLIRLPTTVLELEARLRRAQEVLAAKWGRAPSVLELAEEVGVTPERVRFVLDHARTQVYSYDRRMNEGEGADRDADRFLDNLAASTEDDDERVVNALMRDELLRVLQSTLDETEMYIVTLRFGLVDGTPKSLQQCAAELSISEERIRQIIYQAFAKLRQSARAVQLHAEYFERAPE</sequence>
<protein>
    <recommendedName>
        <fullName evidence="8">RNA polymerase sigma-70 domain-containing protein</fullName>
    </recommendedName>
</protein>
<evidence type="ECO:0000256" key="1">
    <source>
        <dbReference type="ARBA" id="ARBA00007788"/>
    </source>
</evidence>
<dbReference type="InterPro" id="IPR007624">
    <property type="entry name" value="RNA_pol_sigma70_r3"/>
</dbReference>
<evidence type="ECO:0000256" key="3">
    <source>
        <dbReference type="ARBA" id="ARBA00023082"/>
    </source>
</evidence>
<dbReference type="Gene3D" id="1.10.10.10">
    <property type="entry name" value="Winged helix-like DNA-binding domain superfamily/Winged helix DNA-binding domain"/>
    <property type="match status" value="2"/>
</dbReference>
<evidence type="ECO:0000313" key="10">
    <source>
        <dbReference type="Proteomes" id="UP001301350"/>
    </source>
</evidence>
<dbReference type="InterPro" id="IPR014284">
    <property type="entry name" value="RNA_pol_sigma-70_dom"/>
</dbReference>
<dbReference type="InterPro" id="IPR007627">
    <property type="entry name" value="RNA_pol_sigma70_r2"/>
</dbReference>
<dbReference type="InterPro" id="IPR050239">
    <property type="entry name" value="Sigma-70_RNA_pol_init_factors"/>
</dbReference>
<dbReference type="InterPro" id="IPR013324">
    <property type="entry name" value="RNA_pol_sigma_r3/r4-like"/>
</dbReference>
<name>A0AAV9IV41_CYACA</name>
<dbReference type="PROSITE" id="PS00715">
    <property type="entry name" value="SIGMA70_1"/>
    <property type="match status" value="1"/>
</dbReference>